<reference evidence="1" key="1">
    <citation type="journal article" date="2023" name="Plant J.">
        <title>The genome of the king protea, Protea cynaroides.</title>
        <authorList>
            <person name="Chang J."/>
            <person name="Duong T.A."/>
            <person name="Schoeman C."/>
            <person name="Ma X."/>
            <person name="Roodt D."/>
            <person name="Barker N."/>
            <person name="Li Z."/>
            <person name="Van de Peer Y."/>
            <person name="Mizrachi E."/>
        </authorList>
    </citation>
    <scope>NUCLEOTIDE SEQUENCE</scope>
    <source>
        <tissue evidence="1">Young leaves</tissue>
    </source>
</reference>
<proteinExistence type="predicted"/>
<dbReference type="AlphaFoldDB" id="A0A9Q0R2T1"/>
<sequence>MDDVSFSFPWKIKRFLTCVILLSLSFQNGFALKTPFYPRISWPMINSRKNAVDLLPTFVGAVSSTNVTLEWKGACFYETQAWMEFNNKSGSEFGGGTLHLKVMKDHSTGVFFLIIFWIYFIPPTLSMHTAGHVWISTSSQLHTVTWDYYFLSREHTLKFKEWVGKAEYEYVKNNGVSIFLMHSGMLETLRALTDVYPLLSNSELGENRPQSWVTNINVDDIHSGDFLAISKIRGRWGAFETLEKWVTG</sequence>
<dbReference type="OrthoDB" id="1847654at2759"/>
<keyword evidence="2" id="KW-1185">Reference proteome</keyword>
<comment type="caution">
    <text evidence="1">The sequence shown here is derived from an EMBL/GenBank/DDBJ whole genome shotgun (WGS) entry which is preliminary data.</text>
</comment>
<dbReference type="PANTHER" id="PTHR31354">
    <property type="entry name" value="OS01G0793500 PROTEIN"/>
    <property type="match status" value="1"/>
</dbReference>
<dbReference type="Proteomes" id="UP001141806">
    <property type="component" value="Unassembled WGS sequence"/>
</dbReference>
<dbReference type="PANTHER" id="PTHR31354:SF2">
    <property type="entry name" value="OS01G0793500 PROTEIN"/>
    <property type="match status" value="1"/>
</dbReference>
<gene>
    <name evidence="1" type="ORF">NE237_031672</name>
</gene>
<organism evidence="1 2">
    <name type="scientific">Protea cynaroides</name>
    <dbReference type="NCBI Taxonomy" id="273540"/>
    <lineage>
        <taxon>Eukaryota</taxon>
        <taxon>Viridiplantae</taxon>
        <taxon>Streptophyta</taxon>
        <taxon>Embryophyta</taxon>
        <taxon>Tracheophyta</taxon>
        <taxon>Spermatophyta</taxon>
        <taxon>Magnoliopsida</taxon>
        <taxon>Proteales</taxon>
        <taxon>Proteaceae</taxon>
        <taxon>Protea</taxon>
    </lineage>
</organism>
<evidence type="ECO:0000313" key="1">
    <source>
        <dbReference type="EMBL" id="KAJ4980835.1"/>
    </source>
</evidence>
<name>A0A9Q0R2T1_9MAGN</name>
<dbReference type="EMBL" id="JAMYWD010000001">
    <property type="protein sequence ID" value="KAJ4980835.1"/>
    <property type="molecule type" value="Genomic_DNA"/>
</dbReference>
<protein>
    <submittedName>
        <fullName evidence="1">Uncharacterized protein</fullName>
    </submittedName>
</protein>
<evidence type="ECO:0000313" key="2">
    <source>
        <dbReference type="Proteomes" id="UP001141806"/>
    </source>
</evidence>
<accession>A0A9Q0R2T1</accession>